<feature type="transmembrane region" description="Helical" evidence="2">
    <location>
        <begin position="160"/>
        <end position="178"/>
    </location>
</feature>
<feature type="transmembrane region" description="Helical" evidence="2">
    <location>
        <begin position="81"/>
        <end position="104"/>
    </location>
</feature>
<feature type="transmembrane region" description="Helical" evidence="2">
    <location>
        <begin position="51"/>
        <end position="75"/>
    </location>
</feature>
<feature type="transmembrane region" description="Helical" evidence="2">
    <location>
        <begin position="116"/>
        <end position="140"/>
    </location>
</feature>
<dbReference type="EMBL" id="KQ030519">
    <property type="protein sequence ID" value="KJZ75166.1"/>
    <property type="molecule type" value="Genomic_DNA"/>
</dbReference>
<evidence type="ECO:0000313" key="5">
    <source>
        <dbReference type="Proteomes" id="UP000054481"/>
    </source>
</evidence>
<keyword evidence="2" id="KW-0472">Membrane</keyword>
<keyword evidence="2" id="KW-0812">Transmembrane</keyword>
<dbReference type="AlphaFoldDB" id="A0A0F7ZKE3"/>
<organism evidence="4 5">
    <name type="scientific">Hirsutella minnesotensis 3608</name>
    <dbReference type="NCBI Taxonomy" id="1043627"/>
    <lineage>
        <taxon>Eukaryota</taxon>
        <taxon>Fungi</taxon>
        <taxon>Dikarya</taxon>
        <taxon>Ascomycota</taxon>
        <taxon>Pezizomycotina</taxon>
        <taxon>Sordariomycetes</taxon>
        <taxon>Hypocreomycetidae</taxon>
        <taxon>Hypocreales</taxon>
        <taxon>Ophiocordycipitaceae</taxon>
        <taxon>Hirsutella</taxon>
    </lineage>
</organism>
<gene>
    <name evidence="4" type="ORF">HIM_05360</name>
</gene>
<feature type="domain" description="DUF7703" evidence="3">
    <location>
        <begin position="21"/>
        <end position="255"/>
    </location>
</feature>
<dbReference type="InterPro" id="IPR056120">
    <property type="entry name" value="DUF7703"/>
</dbReference>
<evidence type="ECO:0000259" key="3">
    <source>
        <dbReference type="Pfam" id="PF24802"/>
    </source>
</evidence>
<sequence>MELSDHLTTRAAENHPLGFWIIIVVFISIALYNVVELNFLIGGTFKKFQGLYFWSLVVATWGVAFNAVGYLLRWLRVDSPGYLHSTIILVGWCTMITGQSFVMYSRLHFVLQHSIILRYVLAMIITDAILLGVPVIVLVYGTNSSHPGPFIHPYSICEKVQLTVFSLQELIISGLYIVETTKILKSQRDLAPRGARRLMMHLILINIFIVCLDVSILTLEFSGYYDIQTAWKPLVYSIKLKVEFSVLNRLVQFSQHLRTGRSLQPLASDEATDSTLRRCSITVPVTPTTPTYLLDKTKPRHDSMDKGRTLEDLRSVAVSFGMSFHASDCKSKVRWPPMPRDERANREDDDQNERLRKLTRAPALSAMDVT</sequence>
<proteinExistence type="predicted"/>
<feature type="region of interest" description="Disordered" evidence="1">
    <location>
        <begin position="331"/>
        <end position="370"/>
    </location>
</feature>
<name>A0A0F7ZKE3_9HYPO</name>
<feature type="transmembrane region" description="Helical" evidence="2">
    <location>
        <begin position="198"/>
        <end position="219"/>
    </location>
</feature>
<keyword evidence="5" id="KW-1185">Reference proteome</keyword>
<dbReference type="OrthoDB" id="405906at2759"/>
<accession>A0A0F7ZKE3</accession>
<evidence type="ECO:0000256" key="2">
    <source>
        <dbReference type="SAM" id="Phobius"/>
    </source>
</evidence>
<evidence type="ECO:0000313" key="4">
    <source>
        <dbReference type="EMBL" id="KJZ75166.1"/>
    </source>
</evidence>
<evidence type="ECO:0000256" key="1">
    <source>
        <dbReference type="SAM" id="MobiDB-lite"/>
    </source>
</evidence>
<keyword evidence="2" id="KW-1133">Transmembrane helix</keyword>
<reference evidence="4 5" key="1">
    <citation type="journal article" date="2014" name="Genome Biol. Evol.">
        <title>Comparative genomics and transcriptomics analyses reveal divergent lifestyle features of nematode endoparasitic fungus Hirsutella minnesotensis.</title>
        <authorList>
            <person name="Lai Y."/>
            <person name="Liu K."/>
            <person name="Zhang X."/>
            <person name="Zhang X."/>
            <person name="Li K."/>
            <person name="Wang N."/>
            <person name="Shu C."/>
            <person name="Wu Y."/>
            <person name="Wang C."/>
            <person name="Bushley K.E."/>
            <person name="Xiang M."/>
            <person name="Liu X."/>
        </authorList>
    </citation>
    <scope>NUCLEOTIDE SEQUENCE [LARGE SCALE GENOMIC DNA]</scope>
    <source>
        <strain evidence="4 5">3608</strain>
    </source>
</reference>
<feature type="compositionally biased region" description="Basic and acidic residues" evidence="1">
    <location>
        <begin position="339"/>
        <end position="356"/>
    </location>
</feature>
<feature type="transmembrane region" description="Helical" evidence="2">
    <location>
        <begin position="17"/>
        <end position="39"/>
    </location>
</feature>
<protein>
    <recommendedName>
        <fullName evidence="3">DUF7703 domain-containing protein</fullName>
    </recommendedName>
</protein>
<dbReference type="PANTHER" id="PTHR37013:SF3">
    <property type="entry name" value="INTEGRAL MEMBRANE PROTEIN (AFU_ORTHOLOGUE AFUA_1G05950)"/>
    <property type="match status" value="1"/>
</dbReference>
<dbReference type="PANTHER" id="PTHR37013">
    <property type="entry name" value="INTEGRAL MEMBRANE PROTEIN (AFU_ORTHOLOGUE AFUA_1G05950)-RELATED"/>
    <property type="match status" value="1"/>
</dbReference>
<dbReference type="Proteomes" id="UP000054481">
    <property type="component" value="Unassembled WGS sequence"/>
</dbReference>
<dbReference type="Pfam" id="PF24802">
    <property type="entry name" value="DUF7703"/>
    <property type="match status" value="1"/>
</dbReference>